<organism evidence="2 3">
    <name type="scientific">Christiangramia fulva</name>
    <dbReference type="NCBI Taxonomy" id="2126553"/>
    <lineage>
        <taxon>Bacteria</taxon>
        <taxon>Pseudomonadati</taxon>
        <taxon>Bacteroidota</taxon>
        <taxon>Flavobacteriia</taxon>
        <taxon>Flavobacteriales</taxon>
        <taxon>Flavobacteriaceae</taxon>
        <taxon>Christiangramia</taxon>
    </lineage>
</organism>
<keyword evidence="2" id="KW-0378">Hydrolase</keyword>
<dbReference type="AlphaFoldDB" id="A0A2R3Z3Z3"/>
<dbReference type="KEGG" id="grs:C7S20_06705"/>
<dbReference type="PANTHER" id="PTHR43798">
    <property type="entry name" value="MONOACYLGLYCEROL LIPASE"/>
    <property type="match status" value="1"/>
</dbReference>
<dbReference type="Proteomes" id="UP000241507">
    <property type="component" value="Chromosome"/>
</dbReference>
<dbReference type="Pfam" id="PF00561">
    <property type="entry name" value="Abhydrolase_1"/>
    <property type="match status" value="1"/>
</dbReference>
<gene>
    <name evidence="2" type="ORF">C7S20_06705</name>
</gene>
<dbReference type="InterPro" id="IPR050266">
    <property type="entry name" value="AB_hydrolase_sf"/>
</dbReference>
<dbReference type="Gene3D" id="3.40.50.1820">
    <property type="entry name" value="alpha/beta hydrolase"/>
    <property type="match status" value="1"/>
</dbReference>
<keyword evidence="3" id="KW-1185">Reference proteome</keyword>
<dbReference type="SUPFAM" id="SSF53474">
    <property type="entry name" value="alpha/beta-Hydrolases"/>
    <property type="match status" value="1"/>
</dbReference>
<dbReference type="EMBL" id="CP028136">
    <property type="protein sequence ID" value="AVR44985.1"/>
    <property type="molecule type" value="Genomic_DNA"/>
</dbReference>
<evidence type="ECO:0000259" key="1">
    <source>
        <dbReference type="Pfam" id="PF00561"/>
    </source>
</evidence>
<dbReference type="PRINTS" id="PR00111">
    <property type="entry name" value="ABHYDROLASE"/>
</dbReference>
<evidence type="ECO:0000313" key="2">
    <source>
        <dbReference type="EMBL" id="AVR44985.1"/>
    </source>
</evidence>
<name>A0A2R3Z3Z3_9FLAO</name>
<accession>A0A2R3Z3Z3</accession>
<sequence length="256" mass="28912">MTIDFEGAKINFSSEGEGNPLVLLHGFLEDIRIWNDLAKELKKERQVICIDLPGHGKSEGFSDVHTMAEMANAVKKVLDEIEVENISIAGHSMGGYVSLEFLNNFPKMVKSIMLINSTPVDDSVEKKKAREKAVELVSKNKKAYINMAIPNLFSRESKVKFCPEIEDLKNRAMKMEVKNIQAALRGMKIRTNHKSLLRSASIQKAIVAGEEDPILDFNELKSIAEECDCNFYATENGHNSYIEDAYNLRKNMHFID</sequence>
<dbReference type="PROSITE" id="PS50096">
    <property type="entry name" value="IQ"/>
    <property type="match status" value="1"/>
</dbReference>
<dbReference type="RefSeq" id="WP_107011763.1">
    <property type="nucleotide sequence ID" value="NZ_CP028136.1"/>
</dbReference>
<protein>
    <submittedName>
        <fullName evidence="2">Alpha/beta hydrolase</fullName>
    </submittedName>
</protein>
<dbReference type="GO" id="GO:0016787">
    <property type="term" value="F:hydrolase activity"/>
    <property type="evidence" value="ECO:0007669"/>
    <property type="project" value="UniProtKB-KW"/>
</dbReference>
<dbReference type="OrthoDB" id="252464at2"/>
<reference evidence="3" key="1">
    <citation type="submission" date="2018-03" db="EMBL/GenBank/DDBJ databases">
        <title>Gramella fulva sp. nov., isolated from a dry surface of tidal flat.</title>
        <authorList>
            <person name="Hwang S.H."/>
            <person name="Hwang W.M."/>
            <person name="Kang K."/>
            <person name="Ahn T.-Y."/>
        </authorList>
    </citation>
    <scope>NUCLEOTIDE SEQUENCE [LARGE SCALE GENOMIC DNA]</scope>
    <source>
        <strain evidence="3">SH35</strain>
    </source>
</reference>
<evidence type="ECO:0000313" key="3">
    <source>
        <dbReference type="Proteomes" id="UP000241507"/>
    </source>
</evidence>
<feature type="domain" description="AB hydrolase-1" evidence="1">
    <location>
        <begin position="19"/>
        <end position="155"/>
    </location>
</feature>
<proteinExistence type="predicted"/>
<dbReference type="InterPro" id="IPR000073">
    <property type="entry name" value="AB_hydrolase_1"/>
</dbReference>
<dbReference type="InterPro" id="IPR029058">
    <property type="entry name" value="AB_hydrolase_fold"/>
</dbReference>